<name>A0A382W1M2_9ZZZZ</name>
<proteinExistence type="predicted"/>
<protein>
    <submittedName>
        <fullName evidence="1">Uncharacterized protein</fullName>
    </submittedName>
</protein>
<sequence length="48" mass="5701">INDNLKFGIAYDVVMSEIKNNSLEFMLGYCFKVSYDRPMKSYKNPRFL</sequence>
<reference evidence="1" key="1">
    <citation type="submission" date="2018-05" db="EMBL/GenBank/DDBJ databases">
        <authorList>
            <person name="Lanie J.A."/>
            <person name="Ng W.-L."/>
            <person name="Kazmierczak K.M."/>
            <person name="Andrzejewski T.M."/>
            <person name="Davidsen T.M."/>
            <person name="Wayne K.J."/>
            <person name="Tettelin H."/>
            <person name="Glass J.I."/>
            <person name="Rusch D."/>
            <person name="Podicherti R."/>
            <person name="Tsui H.-C.T."/>
            <person name="Winkler M.E."/>
        </authorList>
    </citation>
    <scope>NUCLEOTIDE SEQUENCE</scope>
</reference>
<organism evidence="1">
    <name type="scientific">marine metagenome</name>
    <dbReference type="NCBI Taxonomy" id="408172"/>
    <lineage>
        <taxon>unclassified sequences</taxon>
        <taxon>metagenomes</taxon>
        <taxon>ecological metagenomes</taxon>
    </lineage>
</organism>
<dbReference type="EMBL" id="UINC01156218">
    <property type="protein sequence ID" value="SVD52510.1"/>
    <property type="molecule type" value="Genomic_DNA"/>
</dbReference>
<gene>
    <name evidence="1" type="ORF">METZ01_LOCUS405364</name>
</gene>
<dbReference type="AlphaFoldDB" id="A0A382W1M2"/>
<accession>A0A382W1M2</accession>
<evidence type="ECO:0000313" key="1">
    <source>
        <dbReference type="EMBL" id="SVD52510.1"/>
    </source>
</evidence>
<feature type="non-terminal residue" evidence="1">
    <location>
        <position position="1"/>
    </location>
</feature>